<gene>
    <name evidence="1" type="ORF">PCAR00345_LOCUS10802</name>
</gene>
<evidence type="ECO:0000313" key="1">
    <source>
        <dbReference type="EMBL" id="CAE0758208.1"/>
    </source>
</evidence>
<dbReference type="PANTHER" id="PTHR40535">
    <property type="entry name" value="CHROMOSOME UNDETERMINED SCAFFOLD_9, WHOLE GENOME SHOTGUN SEQUENCE"/>
    <property type="match status" value="1"/>
</dbReference>
<reference evidence="1" key="1">
    <citation type="submission" date="2021-01" db="EMBL/GenBank/DDBJ databases">
        <authorList>
            <person name="Corre E."/>
            <person name="Pelletier E."/>
            <person name="Niang G."/>
            <person name="Scheremetjew M."/>
            <person name="Finn R."/>
            <person name="Kale V."/>
            <person name="Holt S."/>
            <person name="Cochrane G."/>
            <person name="Meng A."/>
            <person name="Brown T."/>
            <person name="Cohen L."/>
        </authorList>
    </citation>
    <scope>NUCLEOTIDE SEQUENCE</scope>
    <source>
        <strain evidence="1">CCMP645</strain>
    </source>
</reference>
<sequence>MDASYALLDRRIHSSRRSFLLRACKSSQVQLLRPGVNLLCVVWLCSTAVFAATTSKWEDEHISSKSVDDDLETGRATGYWSCDRECRWHFGFFDRRIHGRLEGFFNKKCECEVEVAGELQGLGEVAYPFTSSPFVGPPPLSETFRNARPFDPDYWANDYSTPYLCAIDMGMPGATPRSYASNCTVHSCSAGKAALEARGLTVLHCGKCGACSMPSDIQVLWDTRESITQQMTACATKFRVSNTLGFRPQTLGEMKQCLREVGIQFSDDGRAWSEPANRPTCFDCWTDNIMNDAQLCWNFCLSKFVHSKNAGHFGKDPCLQCDEYTSGPAFIKCAGANRRSTGIASDIDRNDLASTKWEQHICTAGICAAREGEPSRCDTLLRDPLRNTK</sequence>
<dbReference type="PANTHER" id="PTHR40535:SF1">
    <property type="entry name" value="CHROMOSOME UNDETERMINED SCAFFOLD_9, WHOLE GENOME SHOTGUN SEQUENCE"/>
    <property type="match status" value="1"/>
</dbReference>
<dbReference type="AlphaFoldDB" id="A0A7S4EX56"/>
<proteinExistence type="predicted"/>
<accession>A0A7S4EX56</accession>
<protein>
    <submittedName>
        <fullName evidence="1">Uncharacterized protein</fullName>
    </submittedName>
</protein>
<organism evidence="1">
    <name type="scientific">Chrysotila carterae</name>
    <name type="common">Marine alga</name>
    <name type="synonym">Syracosphaera carterae</name>
    <dbReference type="NCBI Taxonomy" id="13221"/>
    <lineage>
        <taxon>Eukaryota</taxon>
        <taxon>Haptista</taxon>
        <taxon>Haptophyta</taxon>
        <taxon>Prymnesiophyceae</taxon>
        <taxon>Isochrysidales</taxon>
        <taxon>Isochrysidaceae</taxon>
        <taxon>Chrysotila</taxon>
    </lineage>
</organism>
<name>A0A7S4EX56_CHRCT</name>
<dbReference type="EMBL" id="HBIZ01017344">
    <property type="protein sequence ID" value="CAE0758208.1"/>
    <property type="molecule type" value="Transcribed_RNA"/>
</dbReference>